<name>A0A4Q2DMT8_9AGAR</name>
<gene>
    <name evidence="2" type="ORF">EST38_g4497</name>
</gene>
<sequence>MPSLKLGSLFPFFATLFFLNSSLPLAAAQGTGVSPAPRIEFYRNLGCPTGGSVVTIAYQPVAGVCYTVARTSGGAPRSVRLRHEPSAGATSAWSDESCVGGLPQLGSGPGPCLTGRNEYHSAKWFAAARVASGGSGLGTRQTVNGTAVKEPQDCVQADTVGYYDENGELFTVPIPQDDEDAKAILLKAFTNNDATTIKEYAASKQAGPPPPPW</sequence>
<accession>A0A4Q2DMT8</accession>
<proteinExistence type="predicted"/>
<reference evidence="2 3" key="1">
    <citation type="submission" date="2019-01" db="EMBL/GenBank/DDBJ databases">
        <title>Draft genome sequence of Psathyrella aberdarensis IHI B618.</title>
        <authorList>
            <person name="Buettner E."/>
            <person name="Kellner H."/>
        </authorList>
    </citation>
    <scope>NUCLEOTIDE SEQUENCE [LARGE SCALE GENOMIC DNA]</scope>
    <source>
        <strain evidence="2 3">IHI B618</strain>
    </source>
</reference>
<feature type="signal peptide" evidence="1">
    <location>
        <begin position="1"/>
        <end position="28"/>
    </location>
</feature>
<dbReference type="Proteomes" id="UP000290288">
    <property type="component" value="Unassembled WGS sequence"/>
</dbReference>
<feature type="chain" id="PRO_5020954419" evidence="1">
    <location>
        <begin position="29"/>
        <end position="213"/>
    </location>
</feature>
<organism evidence="2 3">
    <name type="scientific">Candolleomyces aberdarensis</name>
    <dbReference type="NCBI Taxonomy" id="2316362"/>
    <lineage>
        <taxon>Eukaryota</taxon>
        <taxon>Fungi</taxon>
        <taxon>Dikarya</taxon>
        <taxon>Basidiomycota</taxon>
        <taxon>Agaricomycotina</taxon>
        <taxon>Agaricomycetes</taxon>
        <taxon>Agaricomycetidae</taxon>
        <taxon>Agaricales</taxon>
        <taxon>Agaricineae</taxon>
        <taxon>Psathyrellaceae</taxon>
        <taxon>Candolleomyces</taxon>
    </lineage>
</organism>
<evidence type="ECO:0000256" key="1">
    <source>
        <dbReference type="SAM" id="SignalP"/>
    </source>
</evidence>
<dbReference type="AlphaFoldDB" id="A0A4Q2DMT8"/>
<dbReference type="EMBL" id="SDEE01000111">
    <property type="protein sequence ID" value="RXW21347.1"/>
    <property type="molecule type" value="Genomic_DNA"/>
</dbReference>
<keyword evidence="3" id="KW-1185">Reference proteome</keyword>
<comment type="caution">
    <text evidence="2">The sequence shown here is derived from an EMBL/GenBank/DDBJ whole genome shotgun (WGS) entry which is preliminary data.</text>
</comment>
<protein>
    <submittedName>
        <fullName evidence="2">Uncharacterized protein</fullName>
    </submittedName>
</protein>
<keyword evidence="1" id="KW-0732">Signal</keyword>
<evidence type="ECO:0000313" key="3">
    <source>
        <dbReference type="Proteomes" id="UP000290288"/>
    </source>
</evidence>
<evidence type="ECO:0000313" key="2">
    <source>
        <dbReference type="EMBL" id="RXW21347.1"/>
    </source>
</evidence>